<dbReference type="AlphaFoldDB" id="A0A0F7ZYX0"/>
<keyword evidence="3" id="KW-1185">Reference proteome</keyword>
<name>A0A0F7ZYX0_9HYPO</name>
<evidence type="ECO:0000313" key="3">
    <source>
        <dbReference type="Proteomes" id="UP000054481"/>
    </source>
</evidence>
<organism evidence="2 3">
    <name type="scientific">Hirsutella minnesotensis 3608</name>
    <dbReference type="NCBI Taxonomy" id="1043627"/>
    <lineage>
        <taxon>Eukaryota</taxon>
        <taxon>Fungi</taxon>
        <taxon>Dikarya</taxon>
        <taxon>Ascomycota</taxon>
        <taxon>Pezizomycotina</taxon>
        <taxon>Sordariomycetes</taxon>
        <taxon>Hypocreomycetidae</taxon>
        <taxon>Hypocreales</taxon>
        <taxon>Ophiocordycipitaceae</taxon>
        <taxon>Hirsutella</taxon>
    </lineage>
</organism>
<accession>A0A0F7ZYX0</accession>
<keyword evidence="1" id="KW-0732">Signal</keyword>
<gene>
    <name evidence="2" type="ORF">HIM_07404</name>
</gene>
<evidence type="ECO:0000256" key="1">
    <source>
        <dbReference type="SAM" id="SignalP"/>
    </source>
</evidence>
<evidence type="ECO:0000313" key="2">
    <source>
        <dbReference type="EMBL" id="KJZ73207.1"/>
    </source>
</evidence>
<sequence>MKVDLYLLTALAAATNGAVLMSGEMQRGGLAGLASMMANSPPSYGGDKELFEDVARFRTCIVESAFRQLLQQGCKGDDRAQVECICADQRKLKHIISGNLKYCLAQEYRNGGRVREAASDESDFGIARICEAYLSEYQSYSHSQQDDFCRGGCTVIVGG</sequence>
<dbReference type="EMBL" id="KQ030537">
    <property type="protein sequence ID" value="KJZ73207.1"/>
    <property type="molecule type" value="Genomic_DNA"/>
</dbReference>
<protein>
    <recommendedName>
        <fullName evidence="4">Extracellular membrane protein CFEM domain-containing protein</fullName>
    </recommendedName>
</protein>
<evidence type="ECO:0008006" key="4">
    <source>
        <dbReference type="Google" id="ProtNLM"/>
    </source>
</evidence>
<feature type="signal peptide" evidence="1">
    <location>
        <begin position="1"/>
        <end position="17"/>
    </location>
</feature>
<dbReference type="Proteomes" id="UP000054481">
    <property type="component" value="Unassembled WGS sequence"/>
</dbReference>
<reference evidence="2 3" key="1">
    <citation type="journal article" date="2014" name="Genome Biol. Evol.">
        <title>Comparative genomics and transcriptomics analyses reveal divergent lifestyle features of nematode endoparasitic fungus Hirsutella minnesotensis.</title>
        <authorList>
            <person name="Lai Y."/>
            <person name="Liu K."/>
            <person name="Zhang X."/>
            <person name="Zhang X."/>
            <person name="Li K."/>
            <person name="Wang N."/>
            <person name="Shu C."/>
            <person name="Wu Y."/>
            <person name="Wang C."/>
            <person name="Bushley K.E."/>
            <person name="Xiang M."/>
            <person name="Liu X."/>
        </authorList>
    </citation>
    <scope>NUCLEOTIDE SEQUENCE [LARGE SCALE GENOMIC DNA]</scope>
    <source>
        <strain evidence="2 3">3608</strain>
    </source>
</reference>
<feature type="chain" id="PRO_5002526269" description="Extracellular membrane protein CFEM domain-containing protein" evidence="1">
    <location>
        <begin position="18"/>
        <end position="159"/>
    </location>
</feature>
<proteinExistence type="predicted"/>